<evidence type="ECO:0000256" key="3">
    <source>
        <dbReference type="ARBA" id="ARBA00022448"/>
    </source>
</evidence>
<dbReference type="PANTHER" id="PTHR30413:SF8">
    <property type="entry name" value="TRANSPORT PERMEASE PROTEIN"/>
    <property type="match status" value="1"/>
</dbReference>
<dbReference type="GO" id="GO:0015920">
    <property type="term" value="P:lipopolysaccharide transport"/>
    <property type="evidence" value="ECO:0007669"/>
    <property type="project" value="TreeGrafter"/>
</dbReference>
<proteinExistence type="inferred from homology"/>
<comment type="similarity">
    <text evidence="2">Belongs to the ABC-2 integral membrane protein family.</text>
</comment>
<evidence type="ECO:0000256" key="2">
    <source>
        <dbReference type="ARBA" id="ARBA00007783"/>
    </source>
</evidence>
<keyword evidence="4" id="KW-0472">Membrane</keyword>
<dbReference type="EMBL" id="CP036316">
    <property type="protein sequence ID" value="QDT66732.1"/>
    <property type="molecule type" value="Genomic_DNA"/>
</dbReference>
<keyword evidence="6" id="KW-1185">Reference proteome</keyword>
<dbReference type="KEGG" id="chya:V22_40030"/>
<comment type="subcellular location">
    <subcellularLocation>
        <location evidence="1">Cell inner membrane</location>
        <topology evidence="1">Multi-pass membrane protein</topology>
    </subcellularLocation>
</comment>
<sequence length="292" mass="32081">MNKAEDESDYKTLTKTVHVCESPLRAPATFVKQMVTDLANSRELTWRLFLRDTSSQFRQTYFGYFWLVAPPLATMSIWVFLRNSGVVNIADTTVPYPAFVLTGLVLWDSFASALQSPLTSVRAASAMMVKIHFPHEAILLAGLGQVLLVVVVRLAMLIGVYYWLGISMTVWMLIVPVGVAAAIALGFMIGMLLLPLGMLYEDVGRGLSMLTTFWFLLTPVVYPPPTEWPSSLIMTLNPVSPLIAFTRDAATTAPPGNPLPFVCVATTSLIGVLVGWALYRIALPHLIARMSA</sequence>
<dbReference type="PANTHER" id="PTHR30413">
    <property type="entry name" value="INNER MEMBRANE TRANSPORT PERMEASE"/>
    <property type="match status" value="1"/>
</dbReference>
<keyword evidence="4" id="KW-0812">Transmembrane</keyword>
<keyword evidence="4" id="KW-1133">Transmembrane helix</keyword>
<feature type="transmembrane region" description="Helical" evidence="4">
    <location>
        <begin position="170"/>
        <end position="194"/>
    </location>
</feature>
<keyword evidence="3" id="KW-0813">Transport</keyword>
<gene>
    <name evidence="5" type="ORF">V22_40030</name>
</gene>
<dbReference type="Proteomes" id="UP000319976">
    <property type="component" value="Chromosome"/>
</dbReference>
<dbReference type="RefSeq" id="WP_145266055.1">
    <property type="nucleotide sequence ID" value="NZ_CP036316.1"/>
</dbReference>
<feature type="transmembrane region" description="Helical" evidence="4">
    <location>
        <begin position="61"/>
        <end position="81"/>
    </location>
</feature>
<feature type="transmembrane region" description="Helical" evidence="4">
    <location>
        <begin position="206"/>
        <end position="222"/>
    </location>
</feature>
<dbReference type="OrthoDB" id="9794365at2"/>
<feature type="transmembrane region" description="Helical" evidence="4">
    <location>
        <begin position="259"/>
        <end position="279"/>
    </location>
</feature>
<feature type="transmembrane region" description="Helical" evidence="4">
    <location>
        <begin position="137"/>
        <end position="164"/>
    </location>
</feature>
<accession>A0A517TED8</accession>
<evidence type="ECO:0000256" key="1">
    <source>
        <dbReference type="ARBA" id="ARBA00004429"/>
    </source>
</evidence>
<reference evidence="5 6" key="1">
    <citation type="submission" date="2019-02" db="EMBL/GenBank/DDBJ databases">
        <title>Deep-cultivation of Planctomycetes and their phenomic and genomic characterization uncovers novel biology.</title>
        <authorList>
            <person name="Wiegand S."/>
            <person name="Jogler M."/>
            <person name="Boedeker C."/>
            <person name="Pinto D."/>
            <person name="Vollmers J."/>
            <person name="Rivas-Marin E."/>
            <person name="Kohn T."/>
            <person name="Peeters S.H."/>
            <person name="Heuer A."/>
            <person name="Rast P."/>
            <person name="Oberbeckmann S."/>
            <person name="Bunk B."/>
            <person name="Jeske O."/>
            <person name="Meyerdierks A."/>
            <person name="Storesund J.E."/>
            <person name="Kallscheuer N."/>
            <person name="Luecker S."/>
            <person name="Lage O.M."/>
            <person name="Pohl T."/>
            <person name="Merkel B.J."/>
            <person name="Hornburger P."/>
            <person name="Mueller R.-W."/>
            <person name="Bruemmer F."/>
            <person name="Labrenz M."/>
            <person name="Spormann A.M."/>
            <person name="Op den Camp H."/>
            <person name="Overmann J."/>
            <person name="Amann R."/>
            <person name="Jetten M.S.M."/>
            <person name="Mascher T."/>
            <person name="Medema M.H."/>
            <person name="Devos D.P."/>
            <person name="Kaster A.-K."/>
            <person name="Ovreas L."/>
            <person name="Rohde M."/>
            <person name="Galperin M.Y."/>
            <person name="Jogler C."/>
        </authorList>
    </citation>
    <scope>NUCLEOTIDE SEQUENCE [LARGE SCALE GENOMIC DNA]</scope>
    <source>
        <strain evidence="5 6">V22</strain>
    </source>
</reference>
<name>A0A517TED8_9PLAN</name>
<dbReference type="GO" id="GO:0005886">
    <property type="term" value="C:plasma membrane"/>
    <property type="evidence" value="ECO:0007669"/>
    <property type="project" value="UniProtKB-SubCell"/>
</dbReference>
<organism evidence="5 6">
    <name type="scientific">Calycomorphotria hydatis</name>
    <dbReference type="NCBI Taxonomy" id="2528027"/>
    <lineage>
        <taxon>Bacteria</taxon>
        <taxon>Pseudomonadati</taxon>
        <taxon>Planctomycetota</taxon>
        <taxon>Planctomycetia</taxon>
        <taxon>Planctomycetales</taxon>
        <taxon>Planctomycetaceae</taxon>
        <taxon>Calycomorphotria</taxon>
    </lineage>
</organism>
<dbReference type="AlphaFoldDB" id="A0A517TED8"/>
<evidence type="ECO:0000256" key="4">
    <source>
        <dbReference type="SAM" id="Phobius"/>
    </source>
</evidence>
<protein>
    <submittedName>
        <fullName evidence="5">ABC-2 type transporter</fullName>
    </submittedName>
</protein>
<evidence type="ECO:0000313" key="6">
    <source>
        <dbReference type="Proteomes" id="UP000319976"/>
    </source>
</evidence>
<evidence type="ECO:0000313" key="5">
    <source>
        <dbReference type="EMBL" id="QDT66732.1"/>
    </source>
</evidence>
<feature type="transmembrane region" description="Helical" evidence="4">
    <location>
        <begin position="96"/>
        <end position="116"/>
    </location>
</feature>